<feature type="domain" description="RecA family profile 1" evidence="14">
    <location>
        <begin position="51"/>
        <end position="210"/>
    </location>
</feature>
<evidence type="ECO:0000256" key="12">
    <source>
        <dbReference type="RuleBase" id="RU004527"/>
    </source>
</evidence>
<proteinExistence type="inferred from homology"/>
<protein>
    <recommendedName>
        <fullName evidence="2 10">Protein RecA</fullName>
    </recommendedName>
    <alternativeName>
        <fullName evidence="10 11">Recombinase A</fullName>
    </alternativeName>
</protein>
<dbReference type="GO" id="GO:0140664">
    <property type="term" value="F:ATP-dependent DNA damage sensor activity"/>
    <property type="evidence" value="ECO:0007669"/>
    <property type="project" value="InterPro"/>
</dbReference>
<evidence type="ECO:0000313" key="17">
    <source>
        <dbReference type="Proteomes" id="UP000078358"/>
    </source>
</evidence>
<dbReference type="PROSITE" id="PS50163">
    <property type="entry name" value="RECA_3"/>
    <property type="match status" value="1"/>
</dbReference>
<dbReference type="GO" id="GO:0003684">
    <property type="term" value="F:damaged DNA binding"/>
    <property type="evidence" value="ECO:0007669"/>
    <property type="project" value="UniProtKB-UniRule"/>
</dbReference>
<evidence type="ECO:0000259" key="14">
    <source>
        <dbReference type="PROSITE" id="PS50162"/>
    </source>
</evidence>
<dbReference type="GO" id="GO:0005524">
    <property type="term" value="F:ATP binding"/>
    <property type="evidence" value="ECO:0007669"/>
    <property type="project" value="UniProtKB-UniRule"/>
</dbReference>
<keyword evidence="10" id="KW-0963">Cytoplasm</keyword>
<evidence type="ECO:0000256" key="5">
    <source>
        <dbReference type="ARBA" id="ARBA00022840"/>
    </source>
</evidence>
<keyword evidence="3 10" id="KW-0547">Nucleotide-binding</keyword>
<evidence type="ECO:0000256" key="11">
    <source>
        <dbReference type="RuleBase" id="RU000526"/>
    </source>
</evidence>
<feature type="binding site" evidence="10">
    <location>
        <begin position="81"/>
        <end position="88"/>
    </location>
    <ligand>
        <name>ATP</name>
        <dbReference type="ChEBI" id="CHEBI:30616"/>
    </ligand>
</feature>
<dbReference type="GO" id="GO:0005829">
    <property type="term" value="C:cytosol"/>
    <property type="evidence" value="ECO:0007669"/>
    <property type="project" value="TreeGrafter"/>
</dbReference>
<dbReference type="Pfam" id="PF21096">
    <property type="entry name" value="RecA_C"/>
    <property type="match status" value="1"/>
</dbReference>
<dbReference type="InterPro" id="IPR023400">
    <property type="entry name" value="RecA_C_sf"/>
</dbReference>
<evidence type="ECO:0000313" key="16">
    <source>
        <dbReference type="EMBL" id="OAQ14394.1"/>
    </source>
</evidence>
<evidence type="ECO:0000256" key="2">
    <source>
        <dbReference type="ARBA" id="ARBA00015553"/>
    </source>
</evidence>
<dbReference type="PRINTS" id="PR00142">
    <property type="entry name" value="RECA"/>
</dbReference>
<evidence type="ECO:0000256" key="1">
    <source>
        <dbReference type="ARBA" id="ARBA00009391"/>
    </source>
</evidence>
<keyword evidence="5 10" id="KW-0067">ATP-binding</keyword>
<dbReference type="FunFam" id="3.40.50.300:FF:000087">
    <property type="entry name" value="Recombinase RecA"/>
    <property type="match status" value="1"/>
</dbReference>
<keyword evidence="9 10" id="KW-0742">SOS response</keyword>
<dbReference type="InterPro" id="IPR020588">
    <property type="entry name" value="RecA_ATP-bd"/>
</dbReference>
<dbReference type="GO" id="GO:0003697">
    <property type="term" value="F:single-stranded DNA binding"/>
    <property type="evidence" value="ECO:0007669"/>
    <property type="project" value="UniProtKB-UniRule"/>
</dbReference>
<evidence type="ECO:0000256" key="3">
    <source>
        <dbReference type="ARBA" id="ARBA00022741"/>
    </source>
</evidence>
<comment type="caution">
    <text evidence="16">The sequence shown here is derived from an EMBL/GenBank/DDBJ whole genome shotgun (WGS) entry which is preliminary data.</text>
</comment>
<dbReference type="InterPro" id="IPR003593">
    <property type="entry name" value="AAA+_ATPase"/>
</dbReference>
<dbReference type="InterPro" id="IPR020584">
    <property type="entry name" value="DNA_recomb/repair_RecA_CS"/>
</dbReference>
<comment type="subcellular location">
    <subcellularLocation>
        <location evidence="10">Cytoplasm</location>
    </subcellularLocation>
</comment>
<dbReference type="PROSITE" id="PS50162">
    <property type="entry name" value="RECA_2"/>
    <property type="match status" value="1"/>
</dbReference>
<sequence>MASEKKNQKNQVVKQTDPEAREKALAAALAQIEKQFGKGSVMTLGQTQTLDIEAVSTGSIGLDLALGIGGLPMGRIVEIFGPESSGKTTLTLSLIAQAQKTDKTCAFIDAEHALDPVYARKLGVNTDKLLISQPDNGEQALEICDALVRSGAVDVIIVDSVAALTPKAEIEGDMGDSHMGLQARLMSQALRKLTANIKNTNCLVVFINQIRMKIGVMFGNPETTTGGNALKFYSSVRLDIRRAGVVKEGDEILGNQTKVKVVKNKVAPPFREVMFDIMYGQGISRMSELLILAEAQGLIKKSGAWFSYEGEKIGQGKNNAIKWLKENPEIADKIEQDIRELLTNSPEKALIAESSSDDGDDLVNNSEEFNEEF</sequence>
<dbReference type="PANTHER" id="PTHR45900:SF1">
    <property type="entry name" value="MITOCHONDRIAL DNA REPAIR PROTEIN RECA HOMOLOG-RELATED"/>
    <property type="match status" value="1"/>
</dbReference>
<gene>
    <name evidence="10" type="primary">recA</name>
    <name evidence="16" type="ORF">F480_08505</name>
</gene>
<dbReference type="InterPro" id="IPR027417">
    <property type="entry name" value="P-loop_NTPase"/>
</dbReference>
<dbReference type="SUPFAM" id="SSF52540">
    <property type="entry name" value="P-loop containing nucleoside triphosphate hydrolases"/>
    <property type="match status" value="1"/>
</dbReference>
<reference evidence="16 17" key="1">
    <citation type="submission" date="2014-01" db="EMBL/GenBank/DDBJ databases">
        <authorList>
            <person name="Zuccon D."/>
        </authorList>
    </citation>
    <scope>NUCLEOTIDE SEQUENCE [LARGE SCALE GENOMIC DNA]</scope>
    <source>
        <strain evidence="16 17">Y31</strain>
    </source>
</reference>
<feature type="domain" description="RecA family profile 2" evidence="15">
    <location>
        <begin position="215"/>
        <end position="288"/>
    </location>
</feature>
<evidence type="ECO:0000256" key="10">
    <source>
        <dbReference type="HAMAP-Rule" id="MF_00268"/>
    </source>
</evidence>
<dbReference type="EMBL" id="JACI01000002">
    <property type="protein sequence ID" value="OAQ14394.1"/>
    <property type="molecule type" value="Genomic_DNA"/>
</dbReference>
<feature type="region of interest" description="Disordered" evidence="13">
    <location>
        <begin position="349"/>
        <end position="373"/>
    </location>
</feature>
<evidence type="ECO:0000256" key="13">
    <source>
        <dbReference type="SAM" id="MobiDB-lite"/>
    </source>
</evidence>
<dbReference type="NCBIfam" id="TIGR02012">
    <property type="entry name" value="tigrfam_recA"/>
    <property type="match status" value="1"/>
</dbReference>
<name>A0A179CWV4_BIBTR</name>
<dbReference type="AlphaFoldDB" id="A0A179CWV4"/>
<dbReference type="PANTHER" id="PTHR45900">
    <property type="entry name" value="RECA"/>
    <property type="match status" value="1"/>
</dbReference>
<dbReference type="Gene3D" id="3.40.50.300">
    <property type="entry name" value="P-loop containing nucleotide triphosphate hydrolases"/>
    <property type="match status" value="1"/>
</dbReference>
<dbReference type="GO" id="GO:0009432">
    <property type="term" value="P:SOS response"/>
    <property type="evidence" value="ECO:0007669"/>
    <property type="project" value="UniProtKB-UniRule"/>
</dbReference>
<dbReference type="GO" id="GO:0006281">
    <property type="term" value="P:DNA repair"/>
    <property type="evidence" value="ECO:0007669"/>
    <property type="project" value="UniProtKB-UniRule"/>
</dbReference>
<dbReference type="RefSeq" id="WP_185735041.1">
    <property type="nucleotide sequence ID" value="NZ_JACI01000002.1"/>
</dbReference>
<keyword evidence="6 10" id="KW-0238">DNA-binding</keyword>
<evidence type="ECO:0000256" key="8">
    <source>
        <dbReference type="ARBA" id="ARBA00023204"/>
    </source>
</evidence>
<evidence type="ECO:0000256" key="4">
    <source>
        <dbReference type="ARBA" id="ARBA00022763"/>
    </source>
</evidence>
<keyword evidence="8 10" id="KW-0234">DNA repair</keyword>
<organism evidence="16 17">
    <name type="scientific">Bibersteinia trehalosi Y31</name>
    <dbReference type="NCBI Taxonomy" id="1261658"/>
    <lineage>
        <taxon>Bacteria</taxon>
        <taxon>Pseudomonadati</taxon>
        <taxon>Pseudomonadota</taxon>
        <taxon>Gammaproteobacteria</taxon>
        <taxon>Pasteurellales</taxon>
        <taxon>Pasteurellaceae</taxon>
        <taxon>Bibersteinia</taxon>
    </lineage>
</organism>
<keyword evidence="7 10" id="KW-0233">DNA recombination</keyword>
<dbReference type="InterPro" id="IPR049261">
    <property type="entry name" value="RecA-like_C"/>
</dbReference>
<dbReference type="CDD" id="cd00983">
    <property type="entry name" value="RecA"/>
    <property type="match status" value="1"/>
</dbReference>
<comment type="function">
    <text evidence="10">Can catalyze the hydrolysis of ATP in the presence of single-stranded DNA, the ATP-dependent uptake of single-stranded DNA by duplex DNA, and the ATP-dependent hybridization of homologous single-stranded DNAs. It interacts with LexA causing its activation and leading to its autocatalytic cleavage.</text>
</comment>
<dbReference type="Pfam" id="PF00154">
    <property type="entry name" value="RecA_N"/>
    <property type="match status" value="1"/>
</dbReference>
<accession>A0A179CWV4</accession>
<dbReference type="InterPro" id="IPR013765">
    <property type="entry name" value="DNA_recomb/repair_RecA"/>
</dbReference>
<dbReference type="PATRIC" id="fig|1261658.3.peg.1697"/>
<evidence type="ECO:0000259" key="15">
    <source>
        <dbReference type="PROSITE" id="PS50163"/>
    </source>
</evidence>
<dbReference type="InterPro" id="IPR020587">
    <property type="entry name" value="RecA_monomer-monomer_interface"/>
</dbReference>
<dbReference type="GO" id="GO:0006310">
    <property type="term" value="P:DNA recombination"/>
    <property type="evidence" value="ECO:0007669"/>
    <property type="project" value="UniProtKB-UniRule"/>
</dbReference>
<evidence type="ECO:0000256" key="6">
    <source>
        <dbReference type="ARBA" id="ARBA00023125"/>
    </source>
</evidence>
<dbReference type="SUPFAM" id="SSF54752">
    <property type="entry name" value="RecA protein, C-terminal domain"/>
    <property type="match status" value="1"/>
</dbReference>
<keyword evidence="4 10" id="KW-0227">DNA damage</keyword>
<evidence type="ECO:0000256" key="9">
    <source>
        <dbReference type="ARBA" id="ARBA00023236"/>
    </source>
</evidence>
<dbReference type="SMART" id="SM00382">
    <property type="entry name" value="AAA"/>
    <property type="match status" value="1"/>
</dbReference>
<evidence type="ECO:0000256" key="7">
    <source>
        <dbReference type="ARBA" id="ARBA00023172"/>
    </source>
</evidence>
<dbReference type="InterPro" id="IPR049428">
    <property type="entry name" value="RecA-like_N"/>
</dbReference>
<dbReference type="Proteomes" id="UP000078358">
    <property type="component" value="Unassembled WGS sequence"/>
</dbReference>
<comment type="similarity">
    <text evidence="1 10 12">Belongs to the RecA family.</text>
</comment>
<dbReference type="HAMAP" id="MF_00268">
    <property type="entry name" value="RecA"/>
    <property type="match status" value="1"/>
</dbReference>
<dbReference type="PROSITE" id="PS00321">
    <property type="entry name" value="RECA_1"/>
    <property type="match status" value="1"/>
</dbReference>